<dbReference type="EMBL" id="JAHQIW010000688">
    <property type="protein sequence ID" value="KAJ1349535.1"/>
    <property type="molecule type" value="Genomic_DNA"/>
</dbReference>
<dbReference type="Proteomes" id="UP001196413">
    <property type="component" value="Unassembled WGS sequence"/>
</dbReference>
<protein>
    <submittedName>
        <fullName evidence="2">Uncharacterized protein</fullName>
    </submittedName>
</protein>
<evidence type="ECO:0000313" key="3">
    <source>
        <dbReference type="Proteomes" id="UP001196413"/>
    </source>
</evidence>
<keyword evidence="1" id="KW-0812">Transmembrane</keyword>
<name>A0AAD5M1M8_PARTN</name>
<proteinExistence type="predicted"/>
<comment type="caution">
    <text evidence="2">The sequence shown here is derived from an EMBL/GenBank/DDBJ whole genome shotgun (WGS) entry which is preliminary data.</text>
</comment>
<feature type="transmembrane region" description="Helical" evidence="1">
    <location>
        <begin position="6"/>
        <end position="26"/>
    </location>
</feature>
<dbReference type="AlphaFoldDB" id="A0AAD5M1M8"/>
<accession>A0AAD5M1M8</accession>
<reference evidence="2" key="1">
    <citation type="submission" date="2021-06" db="EMBL/GenBank/DDBJ databases">
        <title>Parelaphostrongylus tenuis whole genome reference sequence.</title>
        <authorList>
            <person name="Garwood T.J."/>
            <person name="Larsen P.A."/>
            <person name="Fountain-Jones N.M."/>
            <person name="Garbe J.R."/>
            <person name="Macchietto M.G."/>
            <person name="Kania S.A."/>
            <person name="Gerhold R.W."/>
            <person name="Richards J.E."/>
            <person name="Wolf T.M."/>
        </authorList>
    </citation>
    <scope>NUCLEOTIDE SEQUENCE</scope>
    <source>
        <strain evidence="2">MNPRO001-30</strain>
        <tissue evidence="2">Meninges</tissue>
    </source>
</reference>
<keyword evidence="1" id="KW-1133">Transmembrane helix</keyword>
<evidence type="ECO:0000313" key="2">
    <source>
        <dbReference type="EMBL" id="KAJ1349535.1"/>
    </source>
</evidence>
<keyword evidence="3" id="KW-1185">Reference proteome</keyword>
<evidence type="ECO:0000256" key="1">
    <source>
        <dbReference type="SAM" id="Phobius"/>
    </source>
</evidence>
<organism evidence="2 3">
    <name type="scientific">Parelaphostrongylus tenuis</name>
    <name type="common">Meningeal worm</name>
    <dbReference type="NCBI Taxonomy" id="148309"/>
    <lineage>
        <taxon>Eukaryota</taxon>
        <taxon>Metazoa</taxon>
        <taxon>Ecdysozoa</taxon>
        <taxon>Nematoda</taxon>
        <taxon>Chromadorea</taxon>
        <taxon>Rhabditida</taxon>
        <taxon>Rhabditina</taxon>
        <taxon>Rhabditomorpha</taxon>
        <taxon>Strongyloidea</taxon>
        <taxon>Metastrongylidae</taxon>
        <taxon>Parelaphostrongylus</taxon>
    </lineage>
</organism>
<gene>
    <name evidence="2" type="ORF">KIN20_005124</name>
</gene>
<sequence>MASLLSIPIMILLLVTISMVLICGVMPPGHGNKHKVVYVRASTRAFTVTGFPLPVAMAYSNAADVQAQVPGIASSEVAAQTFVDRLVMQTILAVKMSELKCIIVGNTVTGICCTTMASPLPKCEEATKVTIIPVSTNHTALAGNLTTTNFIMTNWSRAMWQNVVNRAIRMLASGPFGSHFFSASATVGGS</sequence>
<keyword evidence="1" id="KW-0472">Membrane</keyword>